<dbReference type="AlphaFoldDB" id="A0A8J6ISK0"/>
<keyword evidence="1" id="KW-0732">Signal</keyword>
<dbReference type="EMBL" id="JACNEP010000002">
    <property type="protein sequence ID" value="MBC3765077.1"/>
    <property type="molecule type" value="Genomic_DNA"/>
</dbReference>
<protein>
    <submittedName>
        <fullName evidence="2">Uncharacterized protein</fullName>
    </submittedName>
</protein>
<evidence type="ECO:0000313" key="2">
    <source>
        <dbReference type="EMBL" id="MBC3765077.1"/>
    </source>
</evidence>
<accession>A0A8J6ISK0</accession>
<reference evidence="2" key="1">
    <citation type="journal article" date="2018" name="Int. J. Syst. Evol. Microbiol.">
        <title>Neptunicella marina gen. nov., sp. nov., isolated from surface seawater.</title>
        <authorList>
            <person name="Liu X."/>
            <person name="Lai Q."/>
            <person name="Du Y."/>
            <person name="Zhang X."/>
            <person name="Liu Z."/>
            <person name="Sun F."/>
            <person name="Shao Z."/>
        </authorList>
    </citation>
    <scope>NUCLEOTIDE SEQUENCE</scope>
    <source>
        <strain evidence="2">S27-2</strain>
    </source>
</reference>
<keyword evidence="3" id="KW-1185">Reference proteome</keyword>
<proteinExistence type="predicted"/>
<name>A0A8J6ISK0_9ALTE</name>
<feature type="chain" id="PRO_5035270376" evidence="1">
    <location>
        <begin position="22"/>
        <end position="133"/>
    </location>
</feature>
<evidence type="ECO:0000313" key="3">
    <source>
        <dbReference type="Proteomes" id="UP000601768"/>
    </source>
</evidence>
<comment type="caution">
    <text evidence="2">The sequence shown here is derived from an EMBL/GenBank/DDBJ whole genome shotgun (WGS) entry which is preliminary data.</text>
</comment>
<dbReference type="RefSeq" id="WP_186505537.1">
    <property type="nucleotide sequence ID" value="NZ_JACNEP010000002.1"/>
</dbReference>
<evidence type="ECO:0000256" key="1">
    <source>
        <dbReference type="SAM" id="SignalP"/>
    </source>
</evidence>
<dbReference type="Proteomes" id="UP000601768">
    <property type="component" value="Unassembled WGS sequence"/>
</dbReference>
<gene>
    <name evidence="2" type="ORF">H8B19_04270</name>
</gene>
<organism evidence="2 3">
    <name type="scientific">Neptunicella marina</name>
    <dbReference type="NCBI Taxonomy" id="2125989"/>
    <lineage>
        <taxon>Bacteria</taxon>
        <taxon>Pseudomonadati</taxon>
        <taxon>Pseudomonadota</taxon>
        <taxon>Gammaproteobacteria</taxon>
        <taxon>Alteromonadales</taxon>
        <taxon>Alteromonadaceae</taxon>
        <taxon>Neptunicella</taxon>
    </lineage>
</organism>
<reference evidence="2" key="2">
    <citation type="submission" date="2020-08" db="EMBL/GenBank/DDBJ databases">
        <authorList>
            <person name="Lai Q."/>
        </authorList>
    </citation>
    <scope>NUCLEOTIDE SEQUENCE</scope>
    <source>
        <strain evidence="2">S27-2</strain>
    </source>
</reference>
<sequence length="133" mass="15136">MTKHFCIFLIFSASLFSQANADEASHLRSCESVYNISMGSFSMEQAKQFAQAISPELADQQEKIATAIFEVMTSEEYKHEYSKSIASIFSEEECIRLADILADPVLEKFRANKGAYFQNMLKLAQKMIDDRLK</sequence>
<feature type="signal peptide" evidence="1">
    <location>
        <begin position="1"/>
        <end position="21"/>
    </location>
</feature>